<organism evidence="1 2">
    <name type="scientific">Trifolium medium</name>
    <dbReference type="NCBI Taxonomy" id="97028"/>
    <lineage>
        <taxon>Eukaryota</taxon>
        <taxon>Viridiplantae</taxon>
        <taxon>Streptophyta</taxon>
        <taxon>Embryophyta</taxon>
        <taxon>Tracheophyta</taxon>
        <taxon>Spermatophyta</taxon>
        <taxon>Magnoliopsida</taxon>
        <taxon>eudicotyledons</taxon>
        <taxon>Gunneridae</taxon>
        <taxon>Pentapetalae</taxon>
        <taxon>rosids</taxon>
        <taxon>fabids</taxon>
        <taxon>Fabales</taxon>
        <taxon>Fabaceae</taxon>
        <taxon>Papilionoideae</taxon>
        <taxon>50 kb inversion clade</taxon>
        <taxon>NPAAA clade</taxon>
        <taxon>Hologalegina</taxon>
        <taxon>IRL clade</taxon>
        <taxon>Trifolieae</taxon>
        <taxon>Trifolium</taxon>
    </lineage>
</organism>
<dbReference type="AlphaFoldDB" id="A0A392NYD3"/>
<name>A0A392NYD3_9FABA</name>
<dbReference type="EMBL" id="LXQA010054820">
    <property type="protein sequence ID" value="MCI04270.1"/>
    <property type="molecule type" value="Genomic_DNA"/>
</dbReference>
<protein>
    <submittedName>
        <fullName evidence="1">Uncharacterized protein</fullName>
    </submittedName>
</protein>
<accession>A0A392NYD3</accession>
<comment type="caution">
    <text evidence="1">The sequence shown here is derived from an EMBL/GenBank/DDBJ whole genome shotgun (WGS) entry which is preliminary data.</text>
</comment>
<keyword evidence="2" id="KW-1185">Reference proteome</keyword>
<dbReference type="Proteomes" id="UP000265520">
    <property type="component" value="Unassembled WGS sequence"/>
</dbReference>
<proteinExistence type="predicted"/>
<evidence type="ECO:0000313" key="2">
    <source>
        <dbReference type="Proteomes" id="UP000265520"/>
    </source>
</evidence>
<evidence type="ECO:0000313" key="1">
    <source>
        <dbReference type="EMBL" id="MCI04270.1"/>
    </source>
</evidence>
<sequence>MQSTNQNRGVYPSSEATNYYKSGVNIHHLTLEKEHTRRSEEITSPVQVINLVFIAGTYGFQQAWTSQSFMRS</sequence>
<reference evidence="1 2" key="1">
    <citation type="journal article" date="2018" name="Front. Plant Sci.">
        <title>Red Clover (Trifolium pratense) and Zigzag Clover (T. medium) - A Picture of Genomic Similarities and Differences.</title>
        <authorList>
            <person name="Dluhosova J."/>
            <person name="Istvanek J."/>
            <person name="Nedelnik J."/>
            <person name="Repkova J."/>
        </authorList>
    </citation>
    <scope>NUCLEOTIDE SEQUENCE [LARGE SCALE GENOMIC DNA]</scope>
    <source>
        <strain evidence="2">cv. 10/8</strain>
        <tissue evidence="1">Leaf</tissue>
    </source>
</reference>